<dbReference type="Proteomes" id="UP000054423">
    <property type="component" value="Unassembled WGS sequence"/>
</dbReference>
<evidence type="ECO:0000313" key="1">
    <source>
        <dbReference type="EMBL" id="ETM00840.1"/>
    </source>
</evidence>
<dbReference type="EMBL" id="KI677875">
    <property type="protein sequence ID" value="ETM00840.1"/>
    <property type="molecule type" value="Genomic_DNA"/>
</dbReference>
<dbReference type="AlphaFoldDB" id="W2LVX4"/>
<name>W2LVX4_PHYNI</name>
<gene>
    <name evidence="1" type="ORF">L917_02488</name>
</gene>
<organism evidence="1">
    <name type="scientific">Phytophthora nicotianae</name>
    <name type="common">Potato buckeye rot agent</name>
    <name type="synonym">Phytophthora parasitica</name>
    <dbReference type="NCBI Taxonomy" id="4792"/>
    <lineage>
        <taxon>Eukaryota</taxon>
        <taxon>Sar</taxon>
        <taxon>Stramenopiles</taxon>
        <taxon>Oomycota</taxon>
        <taxon>Peronosporomycetes</taxon>
        <taxon>Peronosporales</taxon>
        <taxon>Peronosporaceae</taxon>
        <taxon>Phytophthora</taxon>
    </lineage>
</organism>
<proteinExistence type="predicted"/>
<protein>
    <submittedName>
        <fullName evidence="1">Uncharacterized protein</fullName>
    </submittedName>
</protein>
<reference evidence="1" key="1">
    <citation type="submission" date="2013-11" db="EMBL/GenBank/DDBJ databases">
        <title>The Genome Sequence of Phytophthora parasitica CHvinca01.</title>
        <authorList>
            <consortium name="The Broad Institute Genomics Platform"/>
            <person name="Russ C."/>
            <person name="Tyler B."/>
            <person name="Panabieres F."/>
            <person name="Shan W."/>
            <person name="Tripathy S."/>
            <person name="Grunwald N."/>
            <person name="Machado M."/>
            <person name="Johnson C.S."/>
            <person name="Arredondo F."/>
            <person name="Hong C."/>
            <person name="Coffey M."/>
            <person name="Young S.K."/>
            <person name="Zeng Q."/>
            <person name="Gargeya S."/>
            <person name="Fitzgerald M."/>
            <person name="Abouelleil A."/>
            <person name="Alvarado L."/>
            <person name="Chapman S.B."/>
            <person name="Gainer-Dewar J."/>
            <person name="Goldberg J."/>
            <person name="Griggs A."/>
            <person name="Gujja S."/>
            <person name="Hansen M."/>
            <person name="Howarth C."/>
            <person name="Imamovic A."/>
            <person name="Ireland A."/>
            <person name="Larimer J."/>
            <person name="McCowan C."/>
            <person name="Murphy C."/>
            <person name="Pearson M."/>
            <person name="Poon T.W."/>
            <person name="Priest M."/>
            <person name="Roberts A."/>
            <person name="Saif S."/>
            <person name="Shea T."/>
            <person name="Sykes S."/>
            <person name="Wortman J."/>
            <person name="Nusbaum C."/>
            <person name="Birren B."/>
        </authorList>
    </citation>
    <scope>NUCLEOTIDE SEQUENCE [LARGE SCALE GENOMIC DNA]</scope>
    <source>
        <strain evidence="1">CHvinca01</strain>
    </source>
</reference>
<accession>W2LVX4</accession>
<sequence length="38" mass="4164">MGIPICITLAQIATIKRLISRLVATSEVSDLMSTLLYQ</sequence>